<proteinExistence type="inferred from homology"/>
<feature type="binding site" evidence="5">
    <location>
        <position position="379"/>
    </location>
    <ligand>
        <name>substrate</name>
    </ligand>
</feature>
<dbReference type="InParanoid" id="A0A0D1XP43"/>
<comment type="cofactor">
    <cofactor evidence="1 6">
        <name>FAD</name>
        <dbReference type="ChEBI" id="CHEBI:57692"/>
    </cofactor>
</comment>
<evidence type="ECO:0000256" key="6">
    <source>
        <dbReference type="RuleBase" id="RU362067"/>
    </source>
</evidence>
<keyword evidence="6" id="KW-0285">Flavoprotein</keyword>
<dbReference type="RefSeq" id="XP_016214215.1">
    <property type="nucleotide sequence ID" value="XM_016358013.1"/>
</dbReference>
<dbReference type="InterPro" id="IPR001613">
    <property type="entry name" value="Flavin_amine_oxidase"/>
</dbReference>
<dbReference type="OrthoDB" id="7777654at2759"/>
<sequence>MLTKEGFQWTEKEGLVAGIPCLGAIQPASNVRSDRTLYDVIVIGAGYAGLTAARDLSTTGHEVLLLEARDRIGGRTWSSNLGGYPFEMGGTWVHWFQPFVYREIARYGMAKDLESSHDFEKGLNCHEVITPGCRKAMSHDQEVAIMESALKKFVNVDGDYGRKLVPFPHDPHYNPEVFKFDQMSFADRFKEIEEELTPLERANFEGFLSITSGGTMEESSFFEFIRWWALNNYDIRNFFELCLTFKFRSGQSAFARKFFDEASSTGRMSWQFNTPVAAIENTRTSVTVTTRAGQQYRARRAVCTVPLNVLHKINFSPALSSAKLKASKTGHCNKVSKVHVECKNPELRSFSATAFPHNKLTYTFGDGTTPAGNTHLVAFGSSLPGVQLNPEEKIEDTIEAFQEFAPMDVKRLVFHNWTKDEFADGAWEFLKPDMIKYLDALRERQGNTIFASADWALGWRGFIDGAIEDGTRAAMEIKTELADRLVKL</sequence>
<protein>
    <recommendedName>
        <fullName evidence="6">Amine oxidase</fullName>
        <ecNumber evidence="6">1.4.3.-</ecNumber>
    </recommendedName>
</protein>
<dbReference type="Proteomes" id="UP000053259">
    <property type="component" value="Unassembled WGS sequence"/>
</dbReference>
<evidence type="ECO:0000313" key="9">
    <source>
        <dbReference type="Proteomes" id="UP000053259"/>
    </source>
</evidence>
<name>A0A0D1XP43_9PEZI</name>
<dbReference type="Gene3D" id="3.50.50.60">
    <property type="entry name" value="FAD/NAD(P)-binding domain"/>
    <property type="match status" value="2"/>
</dbReference>
<dbReference type="STRING" id="253628.A0A0D1XP43"/>
<feature type="domain" description="Amine oxidase" evidence="7">
    <location>
        <begin position="48"/>
        <end position="477"/>
    </location>
</feature>
<dbReference type="InterPro" id="IPR002937">
    <property type="entry name" value="Amino_oxidase"/>
</dbReference>
<evidence type="ECO:0000256" key="5">
    <source>
        <dbReference type="PIRSR" id="PIRSR601613-1"/>
    </source>
</evidence>
<evidence type="ECO:0000256" key="4">
    <source>
        <dbReference type="ARBA" id="ARBA00048448"/>
    </source>
</evidence>
<evidence type="ECO:0000256" key="2">
    <source>
        <dbReference type="ARBA" id="ARBA00005995"/>
    </source>
</evidence>
<dbReference type="AlphaFoldDB" id="A0A0D1XP43"/>
<dbReference type="InterPro" id="IPR050703">
    <property type="entry name" value="Flavin_MAO"/>
</dbReference>
<evidence type="ECO:0000256" key="1">
    <source>
        <dbReference type="ARBA" id="ARBA00001974"/>
    </source>
</evidence>
<reference evidence="8 9" key="1">
    <citation type="submission" date="2015-01" db="EMBL/GenBank/DDBJ databases">
        <title>The Genome Sequence of Ochroconis gallopava CBS43764.</title>
        <authorList>
            <consortium name="The Broad Institute Genomics Platform"/>
            <person name="Cuomo C."/>
            <person name="de Hoog S."/>
            <person name="Gorbushina A."/>
            <person name="Stielow B."/>
            <person name="Teixiera M."/>
            <person name="Abouelleil A."/>
            <person name="Chapman S.B."/>
            <person name="Priest M."/>
            <person name="Young S.K."/>
            <person name="Wortman J."/>
            <person name="Nusbaum C."/>
            <person name="Birren B."/>
        </authorList>
    </citation>
    <scope>NUCLEOTIDE SEQUENCE [LARGE SCALE GENOMIC DNA]</scope>
    <source>
        <strain evidence="8 9">CBS 43764</strain>
    </source>
</reference>
<organism evidence="8 9">
    <name type="scientific">Verruconis gallopava</name>
    <dbReference type="NCBI Taxonomy" id="253628"/>
    <lineage>
        <taxon>Eukaryota</taxon>
        <taxon>Fungi</taxon>
        <taxon>Dikarya</taxon>
        <taxon>Ascomycota</taxon>
        <taxon>Pezizomycotina</taxon>
        <taxon>Dothideomycetes</taxon>
        <taxon>Pleosporomycetidae</taxon>
        <taxon>Venturiales</taxon>
        <taxon>Sympoventuriaceae</taxon>
        <taxon>Verruconis</taxon>
    </lineage>
</organism>
<keyword evidence="3 6" id="KW-0560">Oxidoreductase</keyword>
<dbReference type="HOGENOM" id="CLU_004498_9_0_1"/>
<dbReference type="PANTHER" id="PTHR43563:SF1">
    <property type="entry name" value="AMINE OXIDASE [FLAVIN-CONTAINING] B"/>
    <property type="match status" value="1"/>
</dbReference>
<dbReference type="Pfam" id="PF01593">
    <property type="entry name" value="Amino_oxidase"/>
    <property type="match status" value="1"/>
</dbReference>
<evidence type="ECO:0000259" key="7">
    <source>
        <dbReference type="Pfam" id="PF01593"/>
    </source>
</evidence>
<evidence type="ECO:0000256" key="3">
    <source>
        <dbReference type="ARBA" id="ARBA00023002"/>
    </source>
</evidence>
<dbReference type="VEuPathDB" id="FungiDB:PV09_04636"/>
<feature type="binding site" evidence="5">
    <location>
        <position position="276"/>
    </location>
    <ligand>
        <name>FAD</name>
        <dbReference type="ChEBI" id="CHEBI:57692"/>
    </ligand>
</feature>
<dbReference type="PANTHER" id="PTHR43563">
    <property type="entry name" value="AMINE OXIDASE"/>
    <property type="match status" value="1"/>
</dbReference>
<comment type="catalytic activity">
    <reaction evidence="4">
        <text>a secondary aliphatic amine + O2 + H2O = a primary amine + an aldehyde + H2O2</text>
        <dbReference type="Rhea" id="RHEA:26414"/>
        <dbReference type="ChEBI" id="CHEBI:15377"/>
        <dbReference type="ChEBI" id="CHEBI:15379"/>
        <dbReference type="ChEBI" id="CHEBI:16240"/>
        <dbReference type="ChEBI" id="CHEBI:17478"/>
        <dbReference type="ChEBI" id="CHEBI:58855"/>
        <dbReference type="ChEBI" id="CHEBI:65296"/>
        <dbReference type="EC" id="1.4.3.4"/>
    </reaction>
</comment>
<evidence type="ECO:0000313" key="8">
    <source>
        <dbReference type="EMBL" id="KIW04346.1"/>
    </source>
</evidence>
<dbReference type="Gene3D" id="3.90.660.10">
    <property type="match status" value="2"/>
</dbReference>
<dbReference type="GeneID" id="27312609"/>
<dbReference type="GO" id="GO:0097621">
    <property type="term" value="F:monoamine oxidase activity"/>
    <property type="evidence" value="ECO:0007669"/>
    <property type="project" value="UniProtKB-EC"/>
</dbReference>
<dbReference type="SUPFAM" id="SSF51905">
    <property type="entry name" value="FAD/NAD(P)-binding domain"/>
    <property type="match status" value="1"/>
</dbReference>
<gene>
    <name evidence="8" type="ORF">PV09_04636</name>
</gene>
<keyword evidence="6" id="KW-0274">FAD</keyword>
<dbReference type="PRINTS" id="PR00757">
    <property type="entry name" value="AMINEOXDASEF"/>
</dbReference>
<dbReference type="EMBL" id="KN847541">
    <property type="protein sequence ID" value="KIW04346.1"/>
    <property type="molecule type" value="Genomic_DNA"/>
</dbReference>
<dbReference type="EC" id="1.4.3.-" evidence="6"/>
<accession>A0A0D1XP43</accession>
<keyword evidence="9" id="KW-1185">Reference proteome</keyword>
<dbReference type="InterPro" id="IPR036188">
    <property type="entry name" value="FAD/NAD-bd_sf"/>
</dbReference>
<comment type="similarity">
    <text evidence="2 6">Belongs to the flavin monoamine oxidase family.</text>
</comment>
<feature type="binding site" evidence="5">
    <location>
        <begin position="67"/>
        <end position="68"/>
    </location>
    <ligand>
        <name>FAD</name>
        <dbReference type="ChEBI" id="CHEBI:57692"/>
    </ligand>
</feature>